<proteinExistence type="predicted"/>
<name>A0A1G2G5T7_9BACT</name>
<dbReference type="InterPro" id="IPR001932">
    <property type="entry name" value="PPM-type_phosphatase-like_dom"/>
</dbReference>
<feature type="domain" description="PPM-type phosphatase" evidence="2">
    <location>
        <begin position="35"/>
        <end position="242"/>
    </location>
</feature>
<dbReference type="STRING" id="1802115.A2756_01785"/>
<sequence length="603" mass="66868">MMEGAPKIHEEGPLEYIPEGADLSPEKTRSPDGELAFIIHKGGREEKPNEDRVVIDTRRNQYASVDGMGGEKNGARAAQILAEEIYKGFALGMAPKDIQDKAHARMQTENVGGACYMAFEIDGDKLRAFGAGDVELAVFRDTEVPFKSIPDQGEDPGQVSNAVSARSAGEVRPYEFDLVGGDRVIAGSDGFWEQFASKEEVASLVAGASAGEAVKILNTEAMRRQKAKGGYKDNLNIIVKDFTGSAPEAYTKTKSEKIEPVSVETAEERTGILSKIKGWFGKKFGSGEKEAGVAPEGAFDWSRVVADERIQAKIAGALVSKDYRILAKNEVDAPNASFSRDQALKDIATGKIDAARRAELLGHIKTPFTNEEESNNPQKLFASVMEYEGEIYSMPKLLAELAGHSGESLTSEMLGDMVRQYPDPIMLHDRVEQALASYARKAKSIEEAEYYKQFVRVTLWQVYGKRQEYAEQMELMEAEAGTAYAELAANTNNCQLEIMQATRAEEIFPVMEERVEEILREFQERYAREGRVFDESILYDQDFVDARYHDEVVVLGADRSAELTGVHGWGRSELANMDLDSLARVLGRPLDREKLRKYPYGVE</sequence>
<dbReference type="PROSITE" id="PS51746">
    <property type="entry name" value="PPM_2"/>
    <property type="match status" value="1"/>
</dbReference>
<dbReference type="Proteomes" id="UP000177785">
    <property type="component" value="Unassembled WGS sequence"/>
</dbReference>
<gene>
    <name evidence="3" type="ORF">A2756_01785</name>
</gene>
<dbReference type="SUPFAM" id="SSF81606">
    <property type="entry name" value="PP2C-like"/>
    <property type="match status" value="1"/>
</dbReference>
<protein>
    <recommendedName>
        <fullName evidence="2">PPM-type phosphatase domain-containing protein</fullName>
    </recommendedName>
</protein>
<organism evidence="3 4">
    <name type="scientific">Candidatus Ryanbacteria bacterium RIFCSPHIGHO2_01_FULL_48_27</name>
    <dbReference type="NCBI Taxonomy" id="1802115"/>
    <lineage>
        <taxon>Bacteria</taxon>
        <taxon>Candidatus Ryaniibacteriota</taxon>
    </lineage>
</organism>
<dbReference type="EMBL" id="MHNL01000005">
    <property type="protein sequence ID" value="OGZ45624.1"/>
    <property type="molecule type" value="Genomic_DNA"/>
</dbReference>
<dbReference type="AlphaFoldDB" id="A0A1G2G5T7"/>
<dbReference type="Gene3D" id="3.60.40.10">
    <property type="entry name" value="PPM-type phosphatase domain"/>
    <property type="match status" value="1"/>
</dbReference>
<evidence type="ECO:0000313" key="3">
    <source>
        <dbReference type="EMBL" id="OGZ45624.1"/>
    </source>
</evidence>
<evidence type="ECO:0000256" key="1">
    <source>
        <dbReference type="SAM" id="MobiDB-lite"/>
    </source>
</evidence>
<feature type="compositionally biased region" description="Basic and acidic residues" evidence="1">
    <location>
        <begin position="1"/>
        <end position="12"/>
    </location>
</feature>
<dbReference type="InterPro" id="IPR036457">
    <property type="entry name" value="PPM-type-like_dom_sf"/>
</dbReference>
<accession>A0A1G2G5T7</accession>
<feature type="region of interest" description="Disordered" evidence="1">
    <location>
        <begin position="1"/>
        <end position="30"/>
    </location>
</feature>
<reference evidence="3 4" key="1">
    <citation type="journal article" date="2016" name="Nat. Commun.">
        <title>Thousands of microbial genomes shed light on interconnected biogeochemical processes in an aquifer system.</title>
        <authorList>
            <person name="Anantharaman K."/>
            <person name="Brown C.T."/>
            <person name="Hug L.A."/>
            <person name="Sharon I."/>
            <person name="Castelle C.J."/>
            <person name="Probst A.J."/>
            <person name="Thomas B.C."/>
            <person name="Singh A."/>
            <person name="Wilkins M.J."/>
            <person name="Karaoz U."/>
            <person name="Brodie E.L."/>
            <person name="Williams K.H."/>
            <person name="Hubbard S.S."/>
            <person name="Banfield J.F."/>
        </authorList>
    </citation>
    <scope>NUCLEOTIDE SEQUENCE [LARGE SCALE GENOMIC DNA]</scope>
</reference>
<evidence type="ECO:0000259" key="2">
    <source>
        <dbReference type="PROSITE" id="PS51746"/>
    </source>
</evidence>
<comment type="caution">
    <text evidence="3">The sequence shown here is derived from an EMBL/GenBank/DDBJ whole genome shotgun (WGS) entry which is preliminary data.</text>
</comment>
<evidence type="ECO:0000313" key="4">
    <source>
        <dbReference type="Proteomes" id="UP000177785"/>
    </source>
</evidence>